<evidence type="ECO:0000256" key="10">
    <source>
        <dbReference type="ARBA" id="ARBA00023306"/>
    </source>
</evidence>
<keyword evidence="9" id="KW-0539">Nucleus</keyword>
<accession>A0A8I2YVC4</accession>
<dbReference type="InterPro" id="IPR005549">
    <property type="entry name" value="Kinetochore_Nuf2_N"/>
</dbReference>
<dbReference type="GO" id="GO:0051315">
    <property type="term" value="P:attachment of mitotic spindle microtubules to kinetochore"/>
    <property type="evidence" value="ECO:0007669"/>
    <property type="project" value="TreeGrafter"/>
</dbReference>
<evidence type="ECO:0000256" key="6">
    <source>
        <dbReference type="ARBA" id="ARBA00022776"/>
    </source>
</evidence>
<dbReference type="InterPro" id="IPR041112">
    <property type="entry name" value="Nuf2_DHR10-like"/>
</dbReference>
<evidence type="ECO:0000313" key="17">
    <source>
        <dbReference type="Proteomes" id="UP000683000"/>
    </source>
</evidence>
<dbReference type="AlphaFoldDB" id="A0A8I2YVC4"/>
<dbReference type="GO" id="GO:0051301">
    <property type="term" value="P:cell division"/>
    <property type="evidence" value="ECO:0007669"/>
    <property type="project" value="UniProtKB-KW"/>
</dbReference>
<dbReference type="GO" id="GO:0005634">
    <property type="term" value="C:nucleus"/>
    <property type="evidence" value="ECO:0007669"/>
    <property type="project" value="UniProtKB-SubCell"/>
</dbReference>
<keyword evidence="5" id="KW-0132">Cell division</keyword>
<keyword evidence="7" id="KW-0995">Kinetochore</keyword>
<evidence type="ECO:0000256" key="8">
    <source>
        <dbReference type="ARBA" id="ARBA00023054"/>
    </source>
</evidence>
<evidence type="ECO:0000259" key="15">
    <source>
        <dbReference type="Pfam" id="PF18595"/>
    </source>
</evidence>
<dbReference type="Proteomes" id="UP000683000">
    <property type="component" value="Unassembled WGS sequence"/>
</dbReference>
<evidence type="ECO:0000256" key="9">
    <source>
        <dbReference type="ARBA" id="ARBA00023242"/>
    </source>
</evidence>
<dbReference type="PANTHER" id="PTHR21650:SF2">
    <property type="entry name" value="KINETOCHORE PROTEIN NUF2"/>
    <property type="match status" value="1"/>
</dbReference>
<keyword evidence="4" id="KW-0158">Chromosome</keyword>
<gene>
    <name evidence="16" type="ORF">JVT61DRAFT_11527</name>
</gene>
<evidence type="ECO:0000313" key="16">
    <source>
        <dbReference type="EMBL" id="KAG6379091.1"/>
    </source>
</evidence>
<evidence type="ECO:0000256" key="7">
    <source>
        <dbReference type="ARBA" id="ARBA00022838"/>
    </source>
</evidence>
<comment type="subcellular location">
    <subcellularLocation>
        <location evidence="2">Chromosome</location>
        <location evidence="2">Centromere</location>
        <location evidence="2">Kinetochore</location>
    </subcellularLocation>
    <subcellularLocation>
        <location evidence="1">Nucleus</location>
    </subcellularLocation>
</comment>
<dbReference type="GO" id="GO:0051383">
    <property type="term" value="P:kinetochore organization"/>
    <property type="evidence" value="ECO:0007669"/>
    <property type="project" value="TreeGrafter"/>
</dbReference>
<dbReference type="InterPro" id="IPR038275">
    <property type="entry name" value="Nuf2_N_sf"/>
</dbReference>
<dbReference type="Pfam" id="PF18595">
    <property type="entry name" value="Nuf2_DHR10-like"/>
    <property type="match status" value="2"/>
</dbReference>
<feature type="domain" description="Kinetochore protein Nuf2 N-terminal" evidence="14">
    <location>
        <begin position="4"/>
        <end position="140"/>
    </location>
</feature>
<keyword evidence="6" id="KW-0498">Mitosis</keyword>
<dbReference type="GO" id="GO:0044877">
    <property type="term" value="F:protein-containing complex binding"/>
    <property type="evidence" value="ECO:0007669"/>
    <property type="project" value="TreeGrafter"/>
</dbReference>
<dbReference type="Gene3D" id="1.10.418.60">
    <property type="entry name" value="Ncd80 complex, Nuf2 subunit"/>
    <property type="match status" value="1"/>
</dbReference>
<feature type="compositionally biased region" description="Basic and acidic residues" evidence="13">
    <location>
        <begin position="387"/>
        <end position="418"/>
    </location>
</feature>
<dbReference type="Pfam" id="PF03800">
    <property type="entry name" value="Nuf2"/>
    <property type="match status" value="1"/>
</dbReference>
<name>A0A8I2YVC4_9AGAM</name>
<evidence type="ECO:0000256" key="3">
    <source>
        <dbReference type="ARBA" id="ARBA00005498"/>
    </source>
</evidence>
<feature type="domain" description="Nuf2 DHR10-like" evidence="15">
    <location>
        <begin position="353"/>
        <end position="390"/>
    </location>
</feature>
<evidence type="ECO:0000259" key="14">
    <source>
        <dbReference type="Pfam" id="PF03800"/>
    </source>
</evidence>
<feature type="domain" description="Nuf2 DHR10-like" evidence="15">
    <location>
        <begin position="257"/>
        <end position="336"/>
    </location>
</feature>
<evidence type="ECO:0000256" key="11">
    <source>
        <dbReference type="ARBA" id="ARBA00023328"/>
    </source>
</evidence>
<sequence length="463" mass="53254">MSGQYWFPNMPIPEIMTALSEWGLSVSNEQLARPSSDFVTGVYSACLEQITSITPEVLHEPVQNALAALDDPNTDLYVASIAHNFLLYHLTRFANAARILDFSAKDLYLPDPERTRFILSAFINFVKFAEQCTPFIANLRDKSTTIIEEREHVAQELTASQHKLNTLKAQRAKDEPKCEQLRTENAAITAHLMATKETTQAVVKDIETLKIEKANLILKKENINSETSLLLDNIQRTRSRIVQSPERIKRNITSMGATAIDDKKTLAMHEAKARDLQAKITALTNIEKDVRSCVEHLQTIEKEVQLLESSQKELADVKDSQDYKKIERIELQMKKEVRHPFLPIIASLAHTPSQRVHRQLANAQEKLERSQRHAEEKRHASQQTIERLQREYEQMDVERRDNDKLVEEHRKEADDTEAKMAEHLKKSEAELNELLAEYWKLRHETEVYMETLANKLNMNVTAD</sequence>
<dbReference type="EMBL" id="JAGFBS010000005">
    <property type="protein sequence ID" value="KAG6379091.1"/>
    <property type="molecule type" value="Genomic_DNA"/>
</dbReference>
<dbReference type="OrthoDB" id="8194677at2759"/>
<reference evidence="16" key="1">
    <citation type="submission" date="2021-03" db="EMBL/GenBank/DDBJ databases">
        <title>Evolutionary innovations through gain and loss of genes in the ectomycorrhizal Boletales.</title>
        <authorList>
            <person name="Wu G."/>
            <person name="Miyauchi S."/>
            <person name="Morin E."/>
            <person name="Yang Z.-L."/>
            <person name="Xu J."/>
            <person name="Martin F.M."/>
        </authorList>
    </citation>
    <scope>NUCLEOTIDE SEQUENCE</scope>
    <source>
        <strain evidence="16">BR01</strain>
    </source>
</reference>
<evidence type="ECO:0000256" key="4">
    <source>
        <dbReference type="ARBA" id="ARBA00022454"/>
    </source>
</evidence>
<proteinExistence type="inferred from homology"/>
<keyword evidence="10" id="KW-0131">Cell cycle</keyword>
<dbReference type="PANTHER" id="PTHR21650">
    <property type="entry name" value="MEMBRALIN/KINETOCHORE PROTEIN NUF2"/>
    <property type="match status" value="1"/>
</dbReference>
<feature type="region of interest" description="Disordered" evidence="13">
    <location>
        <begin position="364"/>
        <end position="418"/>
    </location>
</feature>
<evidence type="ECO:0000256" key="2">
    <source>
        <dbReference type="ARBA" id="ARBA00004629"/>
    </source>
</evidence>
<dbReference type="GO" id="GO:0007052">
    <property type="term" value="P:mitotic spindle organization"/>
    <property type="evidence" value="ECO:0007669"/>
    <property type="project" value="TreeGrafter"/>
</dbReference>
<comment type="similarity">
    <text evidence="3">Belongs to the NUF2 family.</text>
</comment>
<evidence type="ECO:0000256" key="1">
    <source>
        <dbReference type="ARBA" id="ARBA00004123"/>
    </source>
</evidence>
<feature type="compositionally biased region" description="Basic and acidic residues" evidence="13">
    <location>
        <begin position="365"/>
        <end position="379"/>
    </location>
</feature>
<keyword evidence="8 12" id="KW-0175">Coiled coil</keyword>
<keyword evidence="11" id="KW-0137">Centromere</keyword>
<keyword evidence="17" id="KW-1185">Reference proteome</keyword>
<dbReference type="GO" id="GO:0031262">
    <property type="term" value="C:Ndc80 complex"/>
    <property type="evidence" value="ECO:0007669"/>
    <property type="project" value="InterPro"/>
</dbReference>
<comment type="caution">
    <text evidence="16">The sequence shown here is derived from an EMBL/GenBank/DDBJ whole genome shotgun (WGS) entry which is preliminary data.</text>
</comment>
<dbReference type="GO" id="GO:0045132">
    <property type="term" value="P:meiotic chromosome segregation"/>
    <property type="evidence" value="ECO:0007669"/>
    <property type="project" value="TreeGrafter"/>
</dbReference>
<evidence type="ECO:0000256" key="5">
    <source>
        <dbReference type="ARBA" id="ARBA00022618"/>
    </source>
</evidence>
<evidence type="ECO:0000256" key="12">
    <source>
        <dbReference type="SAM" id="Coils"/>
    </source>
</evidence>
<organism evidence="16 17">
    <name type="scientific">Boletus reticuloceps</name>
    <dbReference type="NCBI Taxonomy" id="495285"/>
    <lineage>
        <taxon>Eukaryota</taxon>
        <taxon>Fungi</taxon>
        <taxon>Dikarya</taxon>
        <taxon>Basidiomycota</taxon>
        <taxon>Agaricomycotina</taxon>
        <taxon>Agaricomycetes</taxon>
        <taxon>Agaricomycetidae</taxon>
        <taxon>Boletales</taxon>
        <taxon>Boletineae</taxon>
        <taxon>Boletaceae</taxon>
        <taxon>Boletoideae</taxon>
        <taxon>Boletus</taxon>
    </lineage>
</organism>
<evidence type="ECO:0000256" key="13">
    <source>
        <dbReference type="SAM" id="MobiDB-lite"/>
    </source>
</evidence>
<protein>
    <submittedName>
        <fullName evidence="16">Nuf2 family-domain-containing protein</fullName>
    </submittedName>
</protein>
<feature type="coiled-coil region" evidence="12">
    <location>
        <begin position="266"/>
        <end position="317"/>
    </location>
</feature>